<evidence type="ECO:0000313" key="2">
    <source>
        <dbReference type="Proteomes" id="UP000603545"/>
    </source>
</evidence>
<gene>
    <name evidence="1" type="ORF">H8E80_06285</name>
</gene>
<reference evidence="1 2" key="1">
    <citation type="submission" date="2020-08" db="EMBL/GenBank/DDBJ databases">
        <title>Bridging the membrane lipid divide: bacteria of the FCB group superphylum have the potential to synthesize archaeal ether lipids.</title>
        <authorList>
            <person name="Villanueva L."/>
            <person name="Von Meijenfeldt F.A.B."/>
            <person name="Westbye A.B."/>
            <person name="Yadav S."/>
            <person name="Hopmans E.C."/>
            <person name="Dutilh B.E."/>
            <person name="Sinninghe Damste J.S."/>
        </authorList>
    </citation>
    <scope>NUCLEOTIDE SEQUENCE [LARGE SCALE GENOMIC DNA]</scope>
    <source>
        <strain evidence="1">NIOZ-UU82</strain>
    </source>
</reference>
<proteinExistence type="predicted"/>
<dbReference type="Gene3D" id="1.10.287.130">
    <property type="match status" value="1"/>
</dbReference>
<sequence>MRLTHDTVSETGLEFFAKTCISISHETKNSLAIMKESAGLVEDIYLMADKGVPLDTKRIRTLATRIVEQIRRADSIVDTLNKFTHSMDEIKQRIDICNLLALVASLSKRLFLLKGVTLTVKTDVKPVKVTTNPFVLQNLVWLCLNFAMDVTGEAKTVSIVAETWENGGRIRFTGLKELSGISAGSFPTEKEKALIEVLCAEITTDVEHEELLLILPDEMAT</sequence>
<comment type="caution">
    <text evidence="1">The sequence shown here is derived from an EMBL/GenBank/DDBJ whole genome shotgun (WGS) entry which is preliminary data.</text>
</comment>
<evidence type="ECO:0000313" key="1">
    <source>
        <dbReference type="EMBL" id="MBC8199637.1"/>
    </source>
</evidence>
<dbReference type="EMBL" id="JACNLL010000058">
    <property type="protein sequence ID" value="MBC8199637.1"/>
    <property type="molecule type" value="Genomic_DNA"/>
</dbReference>
<dbReference type="Proteomes" id="UP000603545">
    <property type="component" value="Unassembled WGS sequence"/>
</dbReference>
<name>A0A8J6N7Y5_9BACT</name>
<dbReference type="AlphaFoldDB" id="A0A8J6N7Y5"/>
<organism evidence="1 2">
    <name type="scientific">Candidatus Desulfaltia bathyphila</name>
    <dbReference type="NCBI Taxonomy" id="2841697"/>
    <lineage>
        <taxon>Bacteria</taxon>
        <taxon>Pseudomonadati</taxon>
        <taxon>Thermodesulfobacteriota</taxon>
        <taxon>Desulfobacteria</taxon>
        <taxon>Desulfobacterales</taxon>
        <taxon>Desulfobacterales incertae sedis</taxon>
        <taxon>Candidatus Desulfaltia</taxon>
    </lineage>
</organism>
<accession>A0A8J6N7Y5</accession>
<protein>
    <submittedName>
        <fullName evidence="1">Uncharacterized protein</fullName>
    </submittedName>
</protein>